<gene>
    <name evidence="2" type="ORF">SAMN05661096_03656</name>
</gene>
<keyword evidence="2" id="KW-0378">Hydrolase</keyword>
<organism evidence="2 3">
    <name type="scientific">Marivirga sericea</name>
    <dbReference type="NCBI Taxonomy" id="1028"/>
    <lineage>
        <taxon>Bacteria</taxon>
        <taxon>Pseudomonadati</taxon>
        <taxon>Bacteroidota</taxon>
        <taxon>Cytophagia</taxon>
        <taxon>Cytophagales</taxon>
        <taxon>Marivirgaceae</taxon>
        <taxon>Marivirga</taxon>
    </lineage>
</organism>
<name>A0A1X7L928_9BACT</name>
<dbReference type="CDD" id="cd09083">
    <property type="entry name" value="EEP-1"/>
    <property type="match status" value="1"/>
</dbReference>
<keyword evidence="2" id="KW-0269">Exonuclease</keyword>
<protein>
    <submittedName>
        <fullName evidence="2">Metal-dependent hydrolase, endonuclease/exonuclease/phosphatase family</fullName>
    </submittedName>
</protein>
<reference evidence="3" key="1">
    <citation type="submission" date="2017-04" db="EMBL/GenBank/DDBJ databases">
        <authorList>
            <person name="Varghese N."/>
            <person name="Submissions S."/>
        </authorList>
    </citation>
    <scope>NUCLEOTIDE SEQUENCE [LARGE SCALE GENOMIC DNA]</scope>
    <source>
        <strain evidence="3">DSM 4125</strain>
    </source>
</reference>
<feature type="domain" description="Endonuclease/exonuclease/phosphatase" evidence="1">
    <location>
        <begin position="29"/>
        <end position="268"/>
    </location>
</feature>
<keyword evidence="2" id="KW-0540">Nuclease</keyword>
<accession>A0A1X7L928</accession>
<dbReference type="EMBL" id="FXAW01000009">
    <property type="protein sequence ID" value="SMG50331.1"/>
    <property type="molecule type" value="Genomic_DNA"/>
</dbReference>
<dbReference type="GO" id="GO:0000175">
    <property type="term" value="F:3'-5'-RNA exonuclease activity"/>
    <property type="evidence" value="ECO:0007669"/>
    <property type="project" value="TreeGrafter"/>
</dbReference>
<dbReference type="InterPro" id="IPR050410">
    <property type="entry name" value="CCR4/nocturin_mRNA_transcr"/>
</dbReference>
<dbReference type="Pfam" id="PF03372">
    <property type="entry name" value="Exo_endo_phos"/>
    <property type="match status" value="1"/>
</dbReference>
<dbReference type="SUPFAM" id="SSF56219">
    <property type="entry name" value="DNase I-like"/>
    <property type="match status" value="1"/>
</dbReference>
<keyword evidence="3" id="KW-1185">Reference proteome</keyword>
<dbReference type="PANTHER" id="PTHR12121:SF36">
    <property type="entry name" value="ENDONUCLEASE_EXONUCLEASE_PHOSPHATASE DOMAIN-CONTAINING PROTEIN"/>
    <property type="match status" value="1"/>
</dbReference>
<dbReference type="OrthoDB" id="9793162at2"/>
<sequence>MNIVKMRYLIFLLFILLNYQVYSQTTKVCTFNIKYENPKEGVHKWDNRKEQILKFIKIEDLDIVGMQEVLHSQIRFLENRLAEYARIGVARDDGKSKGEYSPIFYKRNRYSIIDSATFWLSPNPEIPARAWDAALPRVCTWAKLIDQETKELILVLNTHFDHVGSEALSKSVDLILSKINELEHNGKVILMGDFNLGPESAPIQKIIDSELNDAFEAELNLGPIGTFNAFKIGINYDRRIDYVFYQGFEIKSYKNYSLRIQDTFLSDHFPVVVEFE</sequence>
<evidence type="ECO:0000313" key="2">
    <source>
        <dbReference type="EMBL" id="SMG50331.1"/>
    </source>
</evidence>
<dbReference type="STRING" id="1028.SAMN05661096_03656"/>
<dbReference type="InterPro" id="IPR036691">
    <property type="entry name" value="Endo/exonu/phosph_ase_sf"/>
</dbReference>
<evidence type="ECO:0000313" key="3">
    <source>
        <dbReference type="Proteomes" id="UP000193804"/>
    </source>
</evidence>
<dbReference type="AlphaFoldDB" id="A0A1X7L928"/>
<dbReference type="Gene3D" id="3.60.10.10">
    <property type="entry name" value="Endonuclease/exonuclease/phosphatase"/>
    <property type="match status" value="1"/>
</dbReference>
<dbReference type="Proteomes" id="UP000193804">
    <property type="component" value="Unassembled WGS sequence"/>
</dbReference>
<dbReference type="GO" id="GO:0004519">
    <property type="term" value="F:endonuclease activity"/>
    <property type="evidence" value="ECO:0007669"/>
    <property type="project" value="UniProtKB-KW"/>
</dbReference>
<dbReference type="InterPro" id="IPR005135">
    <property type="entry name" value="Endo/exonuclease/phosphatase"/>
</dbReference>
<evidence type="ECO:0000259" key="1">
    <source>
        <dbReference type="Pfam" id="PF03372"/>
    </source>
</evidence>
<dbReference type="PANTHER" id="PTHR12121">
    <property type="entry name" value="CARBON CATABOLITE REPRESSOR PROTEIN 4"/>
    <property type="match status" value="1"/>
</dbReference>
<proteinExistence type="predicted"/>
<keyword evidence="2" id="KW-0255">Endonuclease</keyword>